<dbReference type="Gene3D" id="3.40.30.10">
    <property type="entry name" value="Glutaredoxin"/>
    <property type="match status" value="1"/>
</dbReference>
<dbReference type="InterPro" id="IPR001640">
    <property type="entry name" value="Lgt"/>
</dbReference>
<dbReference type="InterPro" id="IPR050553">
    <property type="entry name" value="Thioredoxin_ResA/DsbE_sf"/>
</dbReference>
<dbReference type="SUPFAM" id="SSF52833">
    <property type="entry name" value="Thioredoxin-like"/>
    <property type="match status" value="1"/>
</dbReference>
<comment type="subcellular location">
    <subcellularLocation>
        <location evidence="1">Cell envelope</location>
    </subcellularLocation>
</comment>
<dbReference type="GO" id="GO:0005886">
    <property type="term" value="C:plasma membrane"/>
    <property type="evidence" value="ECO:0007669"/>
    <property type="project" value="InterPro"/>
</dbReference>
<keyword evidence="5" id="KW-1133">Transmembrane helix</keyword>
<dbReference type="GO" id="GO:0030313">
    <property type="term" value="C:cell envelope"/>
    <property type="evidence" value="ECO:0007669"/>
    <property type="project" value="UniProtKB-SubCell"/>
</dbReference>
<feature type="transmembrane region" description="Helical" evidence="5">
    <location>
        <begin position="12"/>
        <end position="38"/>
    </location>
</feature>
<feature type="transmembrane region" description="Helical" evidence="5">
    <location>
        <begin position="113"/>
        <end position="132"/>
    </location>
</feature>
<dbReference type="PROSITE" id="PS51352">
    <property type="entry name" value="THIOREDOXIN_2"/>
    <property type="match status" value="1"/>
</dbReference>
<dbReference type="PANTHER" id="PTHR42852">
    <property type="entry name" value="THIOL:DISULFIDE INTERCHANGE PROTEIN DSBE"/>
    <property type="match status" value="1"/>
</dbReference>
<keyword evidence="3" id="KW-1015">Disulfide bond</keyword>
<dbReference type="PANTHER" id="PTHR42852:SF6">
    <property type="entry name" value="THIOL:DISULFIDE INTERCHANGE PROTEIN DSBE"/>
    <property type="match status" value="1"/>
</dbReference>
<dbReference type="RefSeq" id="WP_279730299.1">
    <property type="nucleotide sequence ID" value="NZ_JAOCKX010000061.1"/>
</dbReference>
<dbReference type="AlphaFoldDB" id="A0AA43BEG7"/>
<feature type="domain" description="Thioredoxin" evidence="6">
    <location>
        <begin position="124"/>
        <end position="276"/>
    </location>
</feature>
<dbReference type="InterPro" id="IPR017937">
    <property type="entry name" value="Thioredoxin_CS"/>
</dbReference>
<dbReference type="Pfam" id="PF08534">
    <property type="entry name" value="Redoxin"/>
    <property type="match status" value="1"/>
</dbReference>
<keyword evidence="5" id="KW-0472">Membrane</keyword>
<evidence type="ECO:0000313" key="7">
    <source>
        <dbReference type="EMBL" id="MDH2134579.1"/>
    </source>
</evidence>
<accession>A0AA43BEG7</accession>
<dbReference type="Pfam" id="PF01790">
    <property type="entry name" value="LGT"/>
    <property type="match status" value="1"/>
</dbReference>
<evidence type="ECO:0000259" key="6">
    <source>
        <dbReference type="PROSITE" id="PS51352"/>
    </source>
</evidence>
<gene>
    <name evidence="7" type="ORF">N5J77_25940</name>
</gene>
<dbReference type="PROSITE" id="PS00194">
    <property type="entry name" value="THIOREDOXIN_1"/>
    <property type="match status" value="1"/>
</dbReference>
<evidence type="ECO:0000256" key="1">
    <source>
        <dbReference type="ARBA" id="ARBA00004196"/>
    </source>
</evidence>
<dbReference type="GO" id="GO:0017004">
    <property type="term" value="P:cytochrome complex assembly"/>
    <property type="evidence" value="ECO:0007669"/>
    <property type="project" value="UniProtKB-KW"/>
</dbReference>
<protein>
    <submittedName>
        <fullName evidence="7">TlpA family protein disulfide reductase</fullName>
    </submittedName>
</protein>
<dbReference type="InterPro" id="IPR013766">
    <property type="entry name" value="Thioredoxin_domain"/>
</dbReference>
<feature type="transmembrane region" description="Helical" evidence="5">
    <location>
        <begin position="84"/>
        <end position="106"/>
    </location>
</feature>
<evidence type="ECO:0000313" key="8">
    <source>
        <dbReference type="Proteomes" id="UP001162318"/>
    </source>
</evidence>
<name>A0AA43BEG7_SPHYA</name>
<comment type="caution">
    <text evidence="7">The sequence shown here is derived from an EMBL/GenBank/DDBJ whole genome shotgun (WGS) entry which is preliminary data.</text>
</comment>
<dbReference type="GO" id="GO:0015036">
    <property type="term" value="F:disulfide oxidoreductase activity"/>
    <property type="evidence" value="ECO:0007669"/>
    <property type="project" value="UniProtKB-ARBA"/>
</dbReference>
<dbReference type="GO" id="GO:0008961">
    <property type="term" value="F:phosphatidylglycerol-prolipoprotein diacylglyceryl transferase activity"/>
    <property type="evidence" value="ECO:0007669"/>
    <property type="project" value="InterPro"/>
</dbReference>
<organism evidence="7 8">
    <name type="scientific">Sphingobium yanoikuyae</name>
    <name type="common">Sphingomonas yanoikuyae</name>
    <dbReference type="NCBI Taxonomy" id="13690"/>
    <lineage>
        <taxon>Bacteria</taxon>
        <taxon>Pseudomonadati</taxon>
        <taxon>Pseudomonadota</taxon>
        <taxon>Alphaproteobacteria</taxon>
        <taxon>Sphingomonadales</taxon>
        <taxon>Sphingomonadaceae</taxon>
        <taxon>Sphingobium</taxon>
    </lineage>
</organism>
<dbReference type="EMBL" id="JAOCKX010000061">
    <property type="protein sequence ID" value="MDH2134579.1"/>
    <property type="molecule type" value="Genomic_DNA"/>
</dbReference>
<dbReference type="GO" id="GO:0042158">
    <property type="term" value="P:lipoprotein biosynthetic process"/>
    <property type="evidence" value="ECO:0007669"/>
    <property type="project" value="InterPro"/>
</dbReference>
<sequence>MEEHGRVSLMGGAIAIGPLMLVVDRGLAVLCIVVFLGLTTLAGRFRFPRVSAAATSAIVAGMVAARTGYVAAHWSSYADAPLSILAVWKGGFSPVAGLLGAAATLATRLGRSSALAAGWGALAVAGGLWFSLQALMPPVTYGPFPYHFNLTTPSGAPLPLDRLRGRPFVVNLWATWCGPCRRELPMLDAVASRPGEVPILLADQGEAQAIVSGFLDREGVGARHVALDPDRGLSQALKVVGYPATAFVAGDGTIVQLQLGELSRAALADGIELARKHR</sequence>
<evidence type="ECO:0000256" key="5">
    <source>
        <dbReference type="SAM" id="Phobius"/>
    </source>
</evidence>
<evidence type="ECO:0000256" key="2">
    <source>
        <dbReference type="ARBA" id="ARBA00022748"/>
    </source>
</evidence>
<keyword evidence="5" id="KW-0812">Transmembrane</keyword>
<evidence type="ECO:0000256" key="4">
    <source>
        <dbReference type="ARBA" id="ARBA00023284"/>
    </source>
</evidence>
<keyword evidence="4" id="KW-0676">Redox-active center</keyword>
<dbReference type="InterPro" id="IPR013740">
    <property type="entry name" value="Redoxin"/>
</dbReference>
<proteinExistence type="predicted"/>
<keyword evidence="2" id="KW-0201">Cytochrome c-type biogenesis</keyword>
<dbReference type="CDD" id="cd02966">
    <property type="entry name" value="TlpA_like_family"/>
    <property type="match status" value="1"/>
</dbReference>
<feature type="transmembrane region" description="Helical" evidence="5">
    <location>
        <begin position="50"/>
        <end position="72"/>
    </location>
</feature>
<dbReference type="InterPro" id="IPR036249">
    <property type="entry name" value="Thioredoxin-like_sf"/>
</dbReference>
<evidence type="ECO:0000256" key="3">
    <source>
        <dbReference type="ARBA" id="ARBA00023157"/>
    </source>
</evidence>
<dbReference type="Proteomes" id="UP001162318">
    <property type="component" value="Unassembled WGS sequence"/>
</dbReference>
<reference evidence="7" key="1">
    <citation type="submission" date="2022-09" db="EMBL/GenBank/DDBJ databases">
        <title>Intensive care unit water sources are persistently colonized with multi-drug resistant bacteria and are the site of extensive horizontal gene transfer of antibiotic resistance genes.</title>
        <authorList>
            <person name="Diorio-Toth L."/>
        </authorList>
    </citation>
    <scope>NUCLEOTIDE SEQUENCE</scope>
    <source>
        <strain evidence="7">GD03659</strain>
    </source>
</reference>